<keyword evidence="1" id="KW-0472">Membrane</keyword>
<dbReference type="PANTHER" id="PTHR41386">
    <property type="entry name" value="INTEGRAL MEMBRANE PROTEIN-RELATED"/>
    <property type="match status" value="1"/>
</dbReference>
<dbReference type="RefSeq" id="WP_119361346.1">
    <property type="nucleotide sequence ID" value="NZ_QWKZ01000202.1"/>
</dbReference>
<dbReference type="EMBL" id="QWKZ01000202">
    <property type="protein sequence ID" value="RIH80941.1"/>
    <property type="molecule type" value="Genomic_DNA"/>
</dbReference>
<name>A0A399EF68_9DEIN</name>
<feature type="transmembrane region" description="Helical" evidence="1">
    <location>
        <begin position="77"/>
        <end position="97"/>
    </location>
</feature>
<comment type="caution">
    <text evidence="2">The sequence shown here is derived from an EMBL/GenBank/DDBJ whole genome shotgun (WGS) entry which is preliminary data.</text>
</comment>
<keyword evidence="1" id="KW-0812">Transmembrane</keyword>
<organism evidence="2 3">
    <name type="scientific">Meiothermus luteus</name>
    <dbReference type="NCBI Taxonomy" id="2026184"/>
    <lineage>
        <taxon>Bacteria</taxon>
        <taxon>Thermotogati</taxon>
        <taxon>Deinococcota</taxon>
        <taxon>Deinococci</taxon>
        <taxon>Thermales</taxon>
        <taxon>Thermaceae</taxon>
        <taxon>Meiothermus</taxon>
    </lineage>
</organism>
<evidence type="ECO:0000313" key="2">
    <source>
        <dbReference type="EMBL" id="RIH80941.1"/>
    </source>
</evidence>
<gene>
    <name evidence="2" type="ORF">Mlute_02902</name>
</gene>
<proteinExistence type="predicted"/>
<dbReference type="OrthoDB" id="9795736at2"/>
<accession>A0A399EF68</accession>
<protein>
    <recommendedName>
        <fullName evidence="4">DUF1003 domain-containing protein</fullName>
    </recommendedName>
</protein>
<sequence length="163" mass="19090">MQNLPKIAELLRRRKPLKNVNQEHQETLSPLERLALWITDHVGSMGFFLIVFTWTVLWLSWNFLAPPHLKFDPPMAFVFWLFLSNMIQLFLMPLIMVGQNLQSRHAELRAEHDYQVNLRAEQEIEALLKHIEYQNRLLLALVIKSGLTAEEALRLAEGHQNSL</sequence>
<reference evidence="2 3" key="1">
    <citation type="submission" date="2018-08" db="EMBL/GenBank/DDBJ databases">
        <title>Meiothermus luteus KCTC 52599 genome sequencing project.</title>
        <authorList>
            <person name="Da Costa M.S."/>
            <person name="Albuquerque L."/>
            <person name="Raposo P."/>
            <person name="Froufe H.J.C."/>
            <person name="Barroso C.S."/>
            <person name="Egas C."/>
        </authorList>
    </citation>
    <scope>NUCLEOTIDE SEQUENCE [LARGE SCALE GENOMIC DNA]</scope>
    <source>
        <strain evidence="2 3">KCTC 52599</strain>
    </source>
</reference>
<keyword evidence="3" id="KW-1185">Reference proteome</keyword>
<evidence type="ECO:0008006" key="4">
    <source>
        <dbReference type="Google" id="ProtNLM"/>
    </source>
</evidence>
<dbReference type="Pfam" id="PF06210">
    <property type="entry name" value="DUF1003"/>
    <property type="match status" value="1"/>
</dbReference>
<feature type="transmembrane region" description="Helical" evidence="1">
    <location>
        <begin position="34"/>
        <end position="57"/>
    </location>
</feature>
<dbReference type="AlphaFoldDB" id="A0A399EF68"/>
<evidence type="ECO:0000313" key="3">
    <source>
        <dbReference type="Proteomes" id="UP000265800"/>
    </source>
</evidence>
<dbReference type="InterPro" id="IPR010406">
    <property type="entry name" value="DUF1003"/>
</dbReference>
<dbReference type="PANTHER" id="PTHR41386:SF1">
    <property type="entry name" value="MEMBRANE PROTEIN"/>
    <property type="match status" value="1"/>
</dbReference>
<dbReference type="Proteomes" id="UP000265800">
    <property type="component" value="Unassembled WGS sequence"/>
</dbReference>
<keyword evidence="1" id="KW-1133">Transmembrane helix</keyword>
<evidence type="ECO:0000256" key="1">
    <source>
        <dbReference type="SAM" id="Phobius"/>
    </source>
</evidence>